<dbReference type="Proteomes" id="UP000287651">
    <property type="component" value="Unassembled WGS sequence"/>
</dbReference>
<sequence>MGSRRKFARRFVEGIGKLAGNAKGDCQEEDRRTCRKIVGGCRMVGPPVPQNSSDSQYVSVGKPLIWMEKKKEVKRPPL</sequence>
<name>A0A426XEG4_ENSVE</name>
<reference evidence="1 2" key="1">
    <citation type="journal article" date="2014" name="Agronomy (Basel)">
        <title>A Draft Genome Sequence for Ensete ventricosum, the Drought-Tolerant Tree Against Hunger.</title>
        <authorList>
            <person name="Harrison J."/>
            <person name="Moore K.A."/>
            <person name="Paszkiewicz K."/>
            <person name="Jones T."/>
            <person name="Grant M."/>
            <person name="Ambacheew D."/>
            <person name="Muzemil S."/>
            <person name="Studholme D.J."/>
        </authorList>
    </citation>
    <scope>NUCLEOTIDE SEQUENCE [LARGE SCALE GENOMIC DNA]</scope>
</reference>
<evidence type="ECO:0000313" key="1">
    <source>
        <dbReference type="EMBL" id="RRT37871.1"/>
    </source>
</evidence>
<protein>
    <submittedName>
        <fullName evidence="1">Uncharacterized protein</fullName>
    </submittedName>
</protein>
<dbReference type="AlphaFoldDB" id="A0A426XEG4"/>
<evidence type="ECO:0000313" key="2">
    <source>
        <dbReference type="Proteomes" id="UP000287651"/>
    </source>
</evidence>
<proteinExistence type="predicted"/>
<comment type="caution">
    <text evidence="1">The sequence shown here is derived from an EMBL/GenBank/DDBJ whole genome shotgun (WGS) entry which is preliminary data.</text>
</comment>
<dbReference type="EMBL" id="AMZH03021800">
    <property type="protein sequence ID" value="RRT37871.1"/>
    <property type="molecule type" value="Genomic_DNA"/>
</dbReference>
<gene>
    <name evidence="1" type="ORF">B296_00044828</name>
</gene>
<accession>A0A426XEG4</accession>
<organism evidence="1 2">
    <name type="scientific">Ensete ventricosum</name>
    <name type="common">Abyssinian banana</name>
    <name type="synonym">Musa ensete</name>
    <dbReference type="NCBI Taxonomy" id="4639"/>
    <lineage>
        <taxon>Eukaryota</taxon>
        <taxon>Viridiplantae</taxon>
        <taxon>Streptophyta</taxon>
        <taxon>Embryophyta</taxon>
        <taxon>Tracheophyta</taxon>
        <taxon>Spermatophyta</taxon>
        <taxon>Magnoliopsida</taxon>
        <taxon>Liliopsida</taxon>
        <taxon>Zingiberales</taxon>
        <taxon>Musaceae</taxon>
        <taxon>Ensete</taxon>
    </lineage>
</organism>